<gene>
    <name evidence="1" type="ORF">PHM1_045</name>
</gene>
<organism evidence="1 2">
    <name type="scientific">Prochlorococcus phage P-HM1</name>
    <dbReference type="NCBI Taxonomy" id="445700"/>
    <lineage>
        <taxon>Viruses</taxon>
        <taxon>Duplodnaviria</taxon>
        <taxon>Heunggongvirae</taxon>
        <taxon>Uroviricota</taxon>
        <taxon>Caudoviricetes</taxon>
        <taxon>Eurybiavirus</taxon>
        <taxon>Eurybiavirus PHM2</taxon>
    </lineage>
</organism>
<sequence>MPLFLIVLGASAIGASIALFILRMNPDYVPVEKPTRKGRQRDMDAL</sequence>
<evidence type="ECO:0000313" key="2">
    <source>
        <dbReference type="Proteomes" id="UP000006530"/>
    </source>
</evidence>
<dbReference type="KEGG" id="vg:10326958"/>
<reference evidence="1 2" key="1">
    <citation type="journal article" date="2010" name="Environ. Microbiol.">
        <title>Genomic analysis of oceanic cyanobacterial myoviruses compared with T4-like myoviruses from diverse hosts and environments.</title>
        <authorList>
            <person name="Sullivan M.B."/>
            <person name="Huang K.H."/>
            <person name="Ignacio-Espinoza J.C."/>
            <person name="Berlin A.M."/>
            <person name="Kelly L."/>
            <person name="Weigele P.R."/>
            <person name="DeFrancesco A.S."/>
            <person name="Kern S.E."/>
            <person name="Thompson L.R."/>
            <person name="Young S."/>
            <person name="Yandava C."/>
            <person name="Fu R."/>
            <person name="Krastins B."/>
            <person name="Chase M."/>
            <person name="Sarracino D."/>
            <person name="Osburne M.S."/>
            <person name="Henn M.R."/>
            <person name="Chisholm S.W."/>
        </authorList>
    </citation>
    <scope>NUCLEOTIDE SEQUENCE [LARGE SCALE GENOMIC DNA]</scope>
    <source>
        <strain evidence="1">M4-247</strain>
    </source>
</reference>
<dbReference type="EMBL" id="GU071101">
    <property type="protein sequence ID" value="ADO98669.1"/>
    <property type="molecule type" value="Genomic_DNA"/>
</dbReference>
<proteinExistence type="predicted"/>
<name>E3SMM6_9CAUD</name>
<keyword evidence="2" id="KW-1185">Reference proteome</keyword>
<protein>
    <submittedName>
        <fullName evidence="1">Uncharacterized protein</fullName>
    </submittedName>
</protein>
<dbReference type="RefSeq" id="YP_004322470.1">
    <property type="nucleotide sequence ID" value="NC_015280.1"/>
</dbReference>
<evidence type="ECO:0000313" key="1">
    <source>
        <dbReference type="EMBL" id="ADO98669.1"/>
    </source>
</evidence>
<dbReference type="GeneID" id="10326958"/>
<accession>E3SMM6</accession>
<dbReference type="Proteomes" id="UP000006530">
    <property type="component" value="Segment"/>
</dbReference>